<evidence type="ECO:0000256" key="7">
    <source>
        <dbReference type="ARBA" id="ARBA00022691"/>
    </source>
</evidence>
<comment type="function">
    <text evidence="13">Involved in the heme biosynthesis. Catalyzes the anaerobic oxidative decarboxylation of propionate groups of rings A and B of coproporphyrinogen III to yield the vinyl groups in protoporphyrinogen IX.</text>
</comment>
<dbReference type="InterPro" id="IPR023404">
    <property type="entry name" value="rSAM_horseshoe"/>
</dbReference>
<evidence type="ECO:0000256" key="1">
    <source>
        <dbReference type="ARBA" id="ARBA00004496"/>
    </source>
</evidence>
<dbReference type="InterPro" id="IPR034505">
    <property type="entry name" value="Coproporphyrinogen-III_oxidase"/>
</dbReference>
<evidence type="ECO:0000256" key="17">
    <source>
        <dbReference type="PIRSR" id="PIRSR000167-2"/>
    </source>
</evidence>
<feature type="binding site" evidence="17">
    <location>
        <position position="67"/>
    </location>
    <ligand>
        <name>[4Fe-4S] cluster</name>
        <dbReference type="ChEBI" id="CHEBI:49883"/>
        <note>4Fe-4S-S-AdoMet</note>
    </ligand>
</feature>
<proteinExistence type="inferred from homology"/>
<dbReference type="InterPro" id="IPR006638">
    <property type="entry name" value="Elp3/MiaA/NifB-like_rSAM"/>
</dbReference>
<feature type="binding site" evidence="16">
    <location>
        <position position="332"/>
    </location>
    <ligand>
        <name>S-adenosyl-L-methionine</name>
        <dbReference type="ChEBI" id="CHEBI:59789"/>
        <label>1</label>
    </ligand>
</feature>
<dbReference type="Pfam" id="PF04055">
    <property type="entry name" value="Radical_SAM"/>
    <property type="match status" value="1"/>
</dbReference>
<dbReference type="SUPFAM" id="SSF102114">
    <property type="entry name" value="Radical SAM enzymes"/>
    <property type="match status" value="1"/>
</dbReference>
<feature type="binding site" evidence="16">
    <location>
        <position position="174"/>
    </location>
    <ligand>
        <name>S-adenosyl-L-methionine</name>
        <dbReference type="ChEBI" id="CHEBI:59789"/>
        <label>2</label>
    </ligand>
</feature>
<evidence type="ECO:0000256" key="2">
    <source>
        <dbReference type="ARBA" id="ARBA00004785"/>
    </source>
</evidence>
<dbReference type="InterPro" id="IPR004558">
    <property type="entry name" value="Coprogen_oxidase_HemN"/>
</dbReference>
<keyword evidence="5 15" id="KW-0004">4Fe-4S</keyword>
<keyword evidence="6 15" id="KW-0963">Cytoplasm</keyword>
<reference evidence="19 20" key="1">
    <citation type="submission" date="2012-11" db="EMBL/GenBank/DDBJ databases">
        <title>Whole genome sequence of Acidocella aminolytica 101 = DSM 11237.</title>
        <authorList>
            <person name="Azuma Y."/>
            <person name="Higashiura N."/>
            <person name="Hirakawa H."/>
            <person name="Matsushita K."/>
        </authorList>
    </citation>
    <scope>NUCLEOTIDE SEQUENCE [LARGE SCALE GENOMIC DNA]</scope>
    <source>
        <strain evidence="20">101 / DSM 11237</strain>
    </source>
</reference>
<keyword evidence="11 15" id="KW-0411">Iron-sulfur</keyword>
<feature type="binding site" evidence="17">
    <location>
        <position position="63"/>
    </location>
    <ligand>
        <name>[4Fe-4S] cluster</name>
        <dbReference type="ChEBI" id="CHEBI:49883"/>
        <note>4Fe-4S-S-AdoMet</note>
    </ligand>
</feature>
<dbReference type="CDD" id="cd01335">
    <property type="entry name" value="Radical_SAM"/>
    <property type="match status" value="1"/>
</dbReference>
<evidence type="ECO:0000256" key="5">
    <source>
        <dbReference type="ARBA" id="ARBA00022485"/>
    </source>
</evidence>
<evidence type="ECO:0000256" key="14">
    <source>
        <dbReference type="ARBA" id="ARBA00048321"/>
    </source>
</evidence>
<feature type="binding site" evidence="16">
    <location>
        <position position="186"/>
    </location>
    <ligand>
        <name>S-adenosyl-L-methionine</name>
        <dbReference type="ChEBI" id="CHEBI:59789"/>
        <label>2</label>
    </ligand>
</feature>
<name>A0A0D6PER9_9PROT</name>
<feature type="binding site" evidence="16">
    <location>
        <position position="245"/>
    </location>
    <ligand>
        <name>S-adenosyl-L-methionine</name>
        <dbReference type="ChEBI" id="CHEBI:59789"/>
        <label>2</label>
    </ligand>
</feature>
<dbReference type="SFLD" id="SFLDG01065">
    <property type="entry name" value="anaerobic_coproporphyrinogen-I"/>
    <property type="match status" value="1"/>
</dbReference>
<dbReference type="GO" id="GO:0051539">
    <property type="term" value="F:4 iron, 4 sulfur cluster binding"/>
    <property type="evidence" value="ECO:0007669"/>
    <property type="project" value="UniProtKB-KW"/>
</dbReference>
<dbReference type="SFLD" id="SFLDS00029">
    <property type="entry name" value="Radical_SAM"/>
    <property type="match status" value="1"/>
</dbReference>
<dbReference type="PROSITE" id="PS51918">
    <property type="entry name" value="RADICAL_SAM"/>
    <property type="match status" value="1"/>
</dbReference>
<dbReference type="EC" id="1.3.98.3" evidence="15"/>
<feature type="binding site" evidence="16">
    <location>
        <begin position="115"/>
        <end position="116"/>
    </location>
    <ligand>
        <name>S-adenosyl-L-methionine</name>
        <dbReference type="ChEBI" id="CHEBI:59789"/>
        <label>2</label>
    </ligand>
</feature>
<gene>
    <name evidence="19" type="ORF">Aam_039_039</name>
</gene>
<dbReference type="Gene3D" id="1.10.10.920">
    <property type="match status" value="1"/>
</dbReference>
<dbReference type="GO" id="GO:0004109">
    <property type="term" value="F:coproporphyrinogen oxidase activity"/>
    <property type="evidence" value="ECO:0007669"/>
    <property type="project" value="InterPro"/>
</dbReference>
<comment type="similarity">
    <text evidence="3 15">Belongs to the anaerobic coproporphyrinogen-III oxidase family.</text>
</comment>
<dbReference type="GO" id="GO:0005737">
    <property type="term" value="C:cytoplasm"/>
    <property type="evidence" value="ECO:0007669"/>
    <property type="project" value="UniProtKB-SubCell"/>
</dbReference>
<evidence type="ECO:0000256" key="11">
    <source>
        <dbReference type="ARBA" id="ARBA00023014"/>
    </source>
</evidence>
<feature type="binding site" evidence="16">
    <location>
        <begin position="69"/>
        <end position="71"/>
    </location>
    <ligand>
        <name>S-adenosyl-L-methionine</name>
        <dbReference type="ChEBI" id="CHEBI:59789"/>
        <label>2</label>
    </ligand>
</feature>
<feature type="binding site" evidence="16">
    <location>
        <position position="147"/>
    </location>
    <ligand>
        <name>S-adenosyl-L-methionine</name>
        <dbReference type="ChEBI" id="CHEBI:59789"/>
        <label>1</label>
    </ligand>
</feature>
<dbReference type="InterPro" id="IPR010723">
    <property type="entry name" value="HemN_C"/>
</dbReference>
<evidence type="ECO:0000256" key="10">
    <source>
        <dbReference type="ARBA" id="ARBA00023004"/>
    </source>
</evidence>
<dbReference type="EMBL" id="BANC01000039">
    <property type="protein sequence ID" value="GAN80157.1"/>
    <property type="molecule type" value="Genomic_DNA"/>
</dbReference>
<comment type="subunit">
    <text evidence="4">Monomer.</text>
</comment>
<dbReference type="Gene3D" id="3.80.30.20">
    <property type="entry name" value="tm_1862 like domain"/>
    <property type="match status" value="1"/>
</dbReference>
<feature type="binding site" evidence="17">
    <location>
        <position position="70"/>
    </location>
    <ligand>
        <name>[4Fe-4S] cluster</name>
        <dbReference type="ChEBI" id="CHEBI:49883"/>
        <note>4Fe-4S-S-AdoMet</note>
    </ligand>
</feature>
<feature type="binding site" evidence="16">
    <location>
        <position position="57"/>
    </location>
    <ligand>
        <name>S-adenosyl-L-methionine</name>
        <dbReference type="ChEBI" id="CHEBI:59789"/>
        <label>1</label>
    </ligand>
</feature>
<evidence type="ECO:0000256" key="15">
    <source>
        <dbReference type="PIRNR" id="PIRNR000167"/>
    </source>
</evidence>
<sequence>MSWLWAMTDADLIARYDGRVPRYTSYPTAPHFHDGIGVGEYAHWLAALPPDAAISLYLHVPFCDRLCLYCGCHTTVVHHDRPKRNYAQALAREIGLVADRLGRRARVSQIHWGGGTPTSLPDDCLDALMELIRVRFDVAPDAEIAIEIDPASLPPGKLEALAQMGVTRASLGVQDFDETVQKAIGRMQSFDETRDAAEGLRRLGVASVNLDLIYGLPHQTEESVTRTARLALELAPDRAAVFGYAHVPWMKKHQKLMPEAALPMGLARLRQEATIRGVLAEEGGMVPVGLDHYAHPADAMANAAHTGALQRGFQGYTTDAASVLIGLGASAIGALPEGYVQNLPSIPAYEASLAQGRLPVARGVALSHEDRLRRAVIERIMCDLAVDLPAMAQTFGAQAAPLLAAAAPLSGFESDGLVEWNGARLRVTERGRPFVRNVAALFDAYLRGRESSQPRHARAV</sequence>
<dbReference type="UniPathway" id="UPA00251">
    <property type="reaction ID" value="UER00323"/>
</dbReference>
<dbReference type="InterPro" id="IPR007197">
    <property type="entry name" value="rSAM"/>
</dbReference>
<comment type="catalytic activity">
    <reaction evidence="14 15">
        <text>coproporphyrinogen III + 2 S-adenosyl-L-methionine = protoporphyrinogen IX + 2 5'-deoxyadenosine + 2 L-methionine + 2 CO2</text>
        <dbReference type="Rhea" id="RHEA:15425"/>
        <dbReference type="ChEBI" id="CHEBI:16526"/>
        <dbReference type="ChEBI" id="CHEBI:17319"/>
        <dbReference type="ChEBI" id="CHEBI:57307"/>
        <dbReference type="ChEBI" id="CHEBI:57309"/>
        <dbReference type="ChEBI" id="CHEBI:57844"/>
        <dbReference type="ChEBI" id="CHEBI:59789"/>
        <dbReference type="EC" id="1.3.98.3"/>
    </reaction>
</comment>
<keyword evidence="12 15" id="KW-0627">Porphyrin biosynthesis</keyword>
<evidence type="ECO:0000256" key="3">
    <source>
        <dbReference type="ARBA" id="ARBA00005493"/>
    </source>
</evidence>
<keyword evidence="10 15" id="KW-0408">Iron</keyword>
<evidence type="ECO:0000256" key="8">
    <source>
        <dbReference type="ARBA" id="ARBA00022723"/>
    </source>
</evidence>
<evidence type="ECO:0000256" key="13">
    <source>
        <dbReference type="ARBA" id="ARBA00024295"/>
    </source>
</evidence>
<evidence type="ECO:0000256" key="6">
    <source>
        <dbReference type="ARBA" id="ARBA00022490"/>
    </source>
</evidence>
<dbReference type="GO" id="GO:0051989">
    <property type="term" value="F:coproporphyrinogen dehydrogenase activity"/>
    <property type="evidence" value="ECO:0007669"/>
    <property type="project" value="UniProtKB-EC"/>
</dbReference>
<dbReference type="NCBIfam" id="TIGR00538">
    <property type="entry name" value="hemN"/>
    <property type="match status" value="1"/>
</dbReference>
<evidence type="ECO:0000259" key="18">
    <source>
        <dbReference type="PROSITE" id="PS51918"/>
    </source>
</evidence>
<feature type="binding site" evidence="16">
    <location>
        <position position="211"/>
    </location>
    <ligand>
        <name>S-adenosyl-L-methionine</name>
        <dbReference type="ChEBI" id="CHEBI:59789"/>
        <label>2</label>
    </ligand>
</feature>
<comment type="subcellular location">
    <subcellularLocation>
        <location evidence="1 15">Cytoplasm</location>
    </subcellularLocation>
</comment>
<evidence type="ECO:0000313" key="19">
    <source>
        <dbReference type="EMBL" id="GAN80157.1"/>
    </source>
</evidence>
<dbReference type="AlphaFoldDB" id="A0A0D6PER9"/>
<dbReference type="STRING" id="1120923.SAMN02746095_01475"/>
<feature type="binding site" evidence="16">
    <location>
        <position position="114"/>
    </location>
    <ligand>
        <name>S-adenosyl-L-methionine</name>
        <dbReference type="ChEBI" id="CHEBI:59789"/>
        <label>1</label>
    </ligand>
</feature>
<keyword evidence="8 15" id="KW-0479">Metal-binding</keyword>
<dbReference type="PANTHER" id="PTHR13932">
    <property type="entry name" value="COPROPORPHYRINIGEN III OXIDASE"/>
    <property type="match status" value="1"/>
</dbReference>
<keyword evidence="20" id="KW-1185">Reference proteome</keyword>
<keyword evidence="9 15" id="KW-0560">Oxidoreductase</keyword>
<evidence type="ECO:0000313" key="20">
    <source>
        <dbReference type="Proteomes" id="UP000032668"/>
    </source>
</evidence>
<feature type="domain" description="Radical SAM core" evidence="18">
    <location>
        <begin position="48"/>
        <end position="279"/>
    </location>
</feature>
<dbReference type="SMART" id="SM00729">
    <property type="entry name" value="Elp3"/>
    <property type="match status" value="1"/>
</dbReference>
<protein>
    <recommendedName>
        <fullName evidence="15">Coproporphyrinogen-III oxidase</fullName>
        <ecNumber evidence="15">1.3.98.3</ecNumber>
    </recommendedName>
</protein>
<dbReference type="InterPro" id="IPR058240">
    <property type="entry name" value="rSAM_sf"/>
</dbReference>
<dbReference type="GO" id="GO:0046872">
    <property type="term" value="F:metal ion binding"/>
    <property type="evidence" value="ECO:0007669"/>
    <property type="project" value="UniProtKB-KW"/>
</dbReference>
<dbReference type="Pfam" id="PF06969">
    <property type="entry name" value="HemN_C"/>
    <property type="match status" value="1"/>
</dbReference>
<comment type="caution">
    <text evidence="19">The sequence shown here is derived from an EMBL/GenBank/DDBJ whole genome shotgun (WGS) entry which is preliminary data.</text>
</comment>
<comment type="cofactor">
    <cofactor evidence="15 17">
        <name>[4Fe-4S] cluster</name>
        <dbReference type="ChEBI" id="CHEBI:49883"/>
    </cofactor>
    <text evidence="15 17">Binds 1 [4Fe-4S] cluster. The cluster is coordinated with 3 cysteines and an exchangeable S-adenosyl-L-methionine.</text>
</comment>
<keyword evidence="7 15" id="KW-0949">S-adenosyl-L-methionine</keyword>
<accession>A0A0D6PER9</accession>
<dbReference type="Proteomes" id="UP000032668">
    <property type="component" value="Unassembled WGS sequence"/>
</dbReference>
<dbReference type="GO" id="GO:0006782">
    <property type="term" value="P:protoporphyrinogen IX biosynthetic process"/>
    <property type="evidence" value="ECO:0007669"/>
    <property type="project" value="UniProtKB-UniPathway"/>
</dbReference>
<evidence type="ECO:0000256" key="9">
    <source>
        <dbReference type="ARBA" id="ARBA00023002"/>
    </source>
</evidence>
<dbReference type="PIRSF" id="PIRSF000167">
    <property type="entry name" value="HemN"/>
    <property type="match status" value="1"/>
</dbReference>
<evidence type="ECO:0000256" key="16">
    <source>
        <dbReference type="PIRSR" id="PIRSR000167-1"/>
    </source>
</evidence>
<evidence type="ECO:0000256" key="12">
    <source>
        <dbReference type="ARBA" id="ARBA00023244"/>
    </source>
</evidence>
<dbReference type="PANTHER" id="PTHR13932:SF6">
    <property type="entry name" value="OXYGEN-INDEPENDENT COPROPORPHYRINOGEN III OXIDASE"/>
    <property type="match status" value="1"/>
</dbReference>
<comment type="pathway">
    <text evidence="2 15">Porphyrin-containing compound metabolism; protoporphyrin-IX biosynthesis; protoporphyrinogen-IX from coproporphyrinogen-III (AdoMet route): step 1/1.</text>
</comment>
<dbReference type="SFLD" id="SFLDG01082">
    <property type="entry name" value="B12-binding_domain_containing"/>
    <property type="match status" value="1"/>
</dbReference>
<evidence type="ECO:0000256" key="4">
    <source>
        <dbReference type="ARBA" id="ARBA00011245"/>
    </source>
</evidence>
<organism evidence="19 20">
    <name type="scientific">Acidocella aminolytica 101 = DSM 11237</name>
    <dbReference type="NCBI Taxonomy" id="1120923"/>
    <lineage>
        <taxon>Bacteria</taxon>
        <taxon>Pseudomonadati</taxon>
        <taxon>Pseudomonadota</taxon>
        <taxon>Alphaproteobacteria</taxon>
        <taxon>Acetobacterales</taxon>
        <taxon>Acidocellaceae</taxon>
        <taxon>Acidocella</taxon>
    </lineage>
</organism>